<evidence type="ECO:0000313" key="4">
    <source>
        <dbReference type="EMBL" id="OEL36367.1"/>
    </source>
</evidence>
<dbReference type="EMBL" id="LWDX02009379">
    <property type="protein sequence ID" value="OEL36367.1"/>
    <property type="molecule type" value="Genomic_DNA"/>
</dbReference>
<dbReference type="Pfam" id="PF04578">
    <property type="entry name" value="DUF594"/>
    <property type="match status" value="1"/>
</dbReference>
<proteinExistence type="predicted"/>
<feature type="signal peptide" evidence="2">
    <location>
        <begin position="1"/>
        <end position="15"/>
    </location>
</feature>
<organism evidence="4 5">
    <name type="scientific">Dichanthelium oligosanthes</name>
    <dbReference type="NCBI Taxonomy" id="888268"/>
    <lineage>
        <taxon>Eukaryota</taxon>
        <taxon>Viridiplantae</taxon>
        <taxon>Streptophyta</taxon>
        <taxon>Embryophyta</taxon>
        <taxon>Tracheophyta</taxon>
        <taxon>Spermatophyta</taxon>
        <taxon>Magnoliopsida</taxon>
        <taxon>Liliopsida</taxon>
        <taxon>Poales</taxon>
        <taxon>Poaceae</taxon>
        <taxon>PACMAD clade</taxon>
        <taxon>Panicoideae</taxon>
        <taxon>Panicodae</taxon>
        <taxon>Paniceae</taxon>
        <taxon>Dichantheliinae</taxon>
        <taxon>Dichanthelium</taxon>
    </lineage>
</organism>
<dbReference type="AlphaFoldDB" id="A0A1E5WG49"/>
<evidence type="ECO:0000256" key="1">
    <source>
        <dbReference type="SAM" id="MobiDB-lite"/>
    </source>
</evidence>
<evidence type="ECO:0000259" key="3">
    <source>
        <dbReference type="Pfam" id="PF13968"/>
    </source>
</evidence>
<reference evidence="4 5" key="1">
    <citation type="submission" date="2016-09" db="EMBL/GenBank/DDBJ databases">
        <title>The draft genome of Dichanthelium oligosanthes: A C3 panicoid grass species.</title>
        <authorList>
            <person name="Studer A.J."/>
            <person name="Schnable J.C."/>
            <person name="Brutnell T.P."/>
        </authorList>
    </citation>
    <scope>NUCLEOTIDE SEQUENCE [LARGE SCALE GENOMIC DNA]</scope>
    <source>
        <strain evidence="5">cv. Kellogg 1175</strain>
        <tissue evidence="4">Leaf</tissue>
    </source>
</reference>
<name>A0A1E5WG49_9POAL</name>
<comment type="caution">
    <text evidence="4">The sequence shown here is derived from an EMBL/GenBank/DDBJ whole genome shotgun (WGS) entry which is preliminary data.</text>
</comment>
<feature type="domain" description="DUF4220" evidence="3">
    <location>
        <begin position="22"/>
        <end position="336"/>
    </location>
</feature>
<dbReference type="InterPro" id="IPR007658">
    <property type="entry name" value="DUF594"/>
</dbReference>
<dbReference type="InterPro" id="IPR025315">
    <property type="entry name" value="DUF4220"/>
</dbReference>
<dbReference type="Proteomes" id="UP000095767">
    <property type="component" value="Unassembled WGS sequence"/>
</dbReference>
<protein>
    <recommendedName>
        <fullName evidence="3">DUF4220 domain-containing protein</fullName>
    </recommendedName>
</protein>
<sequence>MFGLLTLLTISKLLFKYLRFYKARRSVALGRSPRLIVGYMAELTESQGTGQHIPPPALIVQGEETGKIEKGPRGYSFEGTPEPDQGDGTSRECSQLVTLDRVWGLDDDKLPSSKPKDLCFSFALFKLLRCRFAKYTVLEAGFMKASRFFQAILLEGNDYERVFRVVADELSFIHDYYYSTPPSNIILSLFSIGCCSYMAVFIWRAFRYLGGYEQIYCLVWCPDKHSRRKSGDRSLFRIGHGNNKIGTYLDFGNTYYDVVPVCLVILVLVFSEIRDIVSRIGSKWSKVALVCKYAKNASDPERSTTCLQKRIAFVFRFCRFRLVKSWEGKMNQCSILVLCPCKISLLARRLLRLPNQRKTKVPRQLQEAIFQALKREDLTSEQAGGLKLIRPPLSPFLDSTTGLRLNAFSVISGKGAADTILGWHIATSIYEVRHPQPSDAKVAATHLSRYCAYLVIYLPGLLPDDDEWCESLHQAVKKDADRALAGRAGSAVLTPEAKYQQLVDLLSADSNHEVLKNGAWLGKQLVNLQTGWGALARFWSEMILYVAPSENLDGHAEAIACGGELITLLWALLAHAGIASRETRSPPAADQI</sequence>
<dbReference type="STRING" id="888268.A0A1E5WG49"/>
<keyword evidence="5" id="KW-1185">Reference proteome</keyword>
<gene>
    <name evidence="4" type="ORF">BAE44_0002614</name>
</gene>
<evidence type="ECO:0000313" key="5">
    <source>
        <dbReference type="Proteomes" id="UP000095767"/>
    </source>
</evidence>
<keyword evidence="2" id="KW-0732">Signal</keyword>
<feature type="chain" id="PRO_5012317213" description="DUF4220 domain-containing protein" evidence="2">
    <location>
        <begin position="16"/>
        <end position="592"/>
    </location>
</feature>
<accession>A0A1E5WG49</accession>
<feature type="region of interest" description="Disordered" evidence="1">
    <location>
        <begin position="69"/>
        <end position="91"/>
    </location>
</feature>
<dbReference type="OrthoDB" id="677977at2759"/>
<dbReference type="Pfam" id="PF13968">
    <property type="entry name" value="DUF4220"/>
    <property type="match status" value="1"/>
</dbReference>
<evidence type="ECO:0000256" key="2">
    <source>
        <dbReference type="SAM" id="SignalP"/>
    </source>
</evidence>
<dbReference type="PANTHER" id="PTHR31325">
    <property type="entry name" value="OS01G0798800 PROTEIN-RELATED"/>
    <property type="match status" value="1"/>
</dbReference>